<dbReference type="InterPro" id="IPR027417">
    <property type="entry name" value="P-loop_NTPase"/>
</dbReference>
<reference evidence="6 7" key="1">
    <citation type="journal article" date="2010" name="Stand. Genomic Sci.">
        <title>Complete genome sequence of Geodermatophilus obscurus type strain (G-20).</title>
        <authorList>
            <person name="Ivanova N."/>
            <person name="Sikorski J."/>
            <person name="Jando M."/>
            <person name="Munk C."/>
            <person name="Lapidus A."/>
            <person name="Glavina Del Rio T."/>
            <person name="Copeland A."/>
            <person name="Tice H."/>
            <person name="Cheng J.-F."/>
            <person name="Lucas S."/>
            <person name="Chen F."/>
            <person name="Nolan M."/>
            <person name="Bruce D."/>
            <person name="Goodwin L."/>
            <person name="Pitluck S."/>
            <person name="Mavromatis K."/>
            <person name="Mikhailova N."/>
            <person name="Pati A."/>
            <person name="Chen A."/>
            <person name="Palaniappan K."/>
            <person name="Land M."/>
            <person name="Hauser L."/>
            <person name="Chang Y.-J."/>
            <person name="Jeffries C.D."/>
            <person name="Meincke L."/>
            <person name="Brettin T."/>
            <person name="Detter J.C."/>
            <person name="Detter J.C."/>
            <person name="Rohde M."/>
            <person name="Goeker M."/>
            <person name="Bristow J."/>
            <person name="Eisen J.A."/>
            <person name="Markowitz V."/>
            <person name="Hugenholtz P."/>
            <person name="Kyrpides N.C."/>
            <person name="Klenk H.-P."/>
        </authorList>
    </citation>
    <scope>NUCLEOTIDE SEQUENCE [LARGE SCALE GENOMIC DNA]</scope>
    <source>
        <strain evidence="7">ATCC 25078 / DSM 43160 / JCM 3152 / KCC A-0152 / KCTC 9177 / NBRC 13315 / NRRL B-3577 / G-20</strain>
    </source>
</reference>
<dbReference type="HOGENOM" id="CLU_002352_0_2_11"/>
<dbReference type="CDD" id="cd00200">
    <property type="entry name" value="WD40"/>
    <property type="match status" value="2"/>
</dbReference>
<evidence type="ECO:0000313" key="6">
    <source>
        <dbReference type="EMBL" id="ADB73916.1"/>
    </source>
</evidence>
<feature type="repeat" description="WD" evidence="3">
    <location>
        <begin position="1082"/>
        <end position="1123"/>
    </location>
</feature>
<evidence type="ECO:0000313" key="7">
    <source>
        <dbReference type="Proteomes" id="UP000001382"/>
    </source>
</evidence>
<dbReference type="InterPro" id="IPR001680">
    <property type="entry name" value="WD40_rpt"/>
</dbReference>
<dbReference type="InterPro" id="IPR049052">
    <property type="entry name" value="nSTAND1"/>
</dbReference>
<dbReference type="InterPro" id="IPR011047">
    <property type="entry name" value="Quinoprotein_ADH-like_sf"/>
</dbReference>
<proteinExistence type="predicted"/>
<feature type="repeat" description="WD" evidence="3">
    <location>
        <begin position="690"/>
        <end position="722"/>
    </location>
</feature>
<dbReference type="SMART" id="SM00320">
    <property type="entry name" value="WD40"/>
    <property type="match status" value="14"/>
</dbReference>
<dbReference type="eggNOG" id="COG1672">
    <property type="taxonomic scope" value="Bacteria"/>
</dbReference>
<keyword evidence="4" id="KW-0472">Membrane</keyword>
<dbReference type="Pfam" id="PF20703">
    <property type="entry name" value="nSTAND1"/>
    <property type="match status" value="1"/>
</dbReference>
<dbReference type="SUPFAM" id="SSF52540">
    <property type="entry name" value="P-loop containing nucleoside triphosphate hydrolases"/>
    <property type="match status" value="1"/>
</dbReference>
<dbReference type="EMBL" id="CP001867">
    <property type="protein sequence ID" value="ADB73916.1"/>
    <property type="molecule type" value="Genomic_DNA"/>
</dbReference>
<dbReference type="InterPro" id="IPR015943">
    <property type="entry name" value="WD40/YVTN_repeat-like_dom_sf"/>
</dbReference>
<feature type="repeat" description="WD" evidence="3">
    <location>
        <begin position="867"/>
        <end position="899"/>
    </location>
</feature>
<feature type="repeat" description="WD" evidence="3">
    <location>
        <begin position="559"/>
        <end position="600"/>
    </location>
</feature>
<evidence type="ECO:0000256" key="3">
    <source>
        <dbReference type="PROSITE-ProRule" id="PRU00221"/>
    </source>
</evidence>
<feature type="transmembrane region" description="Helical" evidence="4">
    <location>
        <begin position="467"/>
        <end position="489"/>
    </location>
</feature>
<name>D2SAI7_GEOOG</name>
<protein>
    <submittedName>
        <fullName evidence="6">WD40 repeat, subgroup</fullName>
    </submittedName>
</protein>
<feature type="repeat" description="WD" evidence="3">
    <location>
        <begin position="996"/>
        <end position="1037"/>
    </location>
</feature>
<dbReference type="PANTHER" id="PTHR19848:SF8">
    <property type="entry name" value="F-BOX AND WD REPEAT DOMAIN CONTAINING 7"/>
    <property type="match status" value="1"/>
</dbReference>
<dbReference type="PRINTS" id="PR00320">
    <property type="entry name" value="GPROTEINBRPT"/>
</dbReference>
<dbReference type="InterPro" id="IPR019775">
    <property type="entry name" value="WD40_repeat_CS"/>
</dbReference>
<accession>D2SAI7</accession>
<dbReference type="OrthoDB" id="134501at2"/>
<keyword evidence="4" id="KW-1133">Transmembrane helix</keyword>
<keyword evidence="1 3" id="KW-0853">WD repeat</keyword>
<feature type="repeat" description="WD" evidence="3">
    <location>
        <begin position="1039"/>
        <end position="1080"/>
    </location>
</feature>
<dbReference type="STRING" id="526225.Gobs_1160"/>
<evidence type="ECO:0000256" key="4">
    <source>
        <dbReference type="SAM" id="Phobius"/>
    </source>
</evidence>
<feature type="domain" description="Novel STAND NTPase 1" evidence="5">
    <location>
        <begin position="13"/>
        <end position="391"/>
    </location>
</feature>
<keyword evidence="7" id="KW-1185">Reference proteome</keyword>
<sequence>MTATDTPSRVGNPYVGPTSFRLGDALYGRDREREELVDLLEAERIVLIYSPSGAGKTSLIEAALVPALRDDGFEVLPVIRVTHPLESRPGAPTPRNRYVMSALLSLEEGLPPERQRPVAELATLTLREYLAVRADRDGRPGNEVFIFDQFEEVLTADPTDEPAKHAFFKELGQTLRDQDYWALFLMREDFLAALDPYLRHVPTRLRTRFRLDLLSADQALEAIRRPAERAGVDFTEEAARQLVDDLRTVRVQRPDGVTEVLGSYVEPVQLQVTCHLLWSMLPPGASEITRADVEALGRVDQALAGYYAERVRAAAERTGVPERAIREWFEERLITPQGLRSQVLEGPAPSGEGGYRLLGELLDAHLVRAETRRQATWYELAHDRLIEPVQRDNAAWLAQHLSPVERAATLWEQECRPDRLLLLGADLAAAEEDDAVRAGKLTHRQREFLEASRRAAERSARRRLRRASLIAATMALLLISALVLGVIAWRNAANARAASALASARELAAGADRLVSTRPDLAILLGLQSLSLAGDQDRSPPAGLITALSQLTHRTAWVSDGHDGAVFGVAFSPDGAVLAGAGADGTVRLWDAATGRARGAPLTGHTDAVTAVAFSPDGAVLASAGADGTVRLWDPATGRPRGAPLAGHTDAVNAVAFNPDGTLLVSAGTDRTIRLWDTATGRGRGELAGVAGHAGAVNAVAFSPDGSLLASAGADGTVRLWDPATGGPHGAPLAGQAGHVGAVNAVAFSPAPDGSLLATAGADRTVRLWNPATGQPRGVPLEGHVGAVNGVAFSPDGTLLATAGADATVRLWNPATGRPRGGPLAGHDGAVTAVAFSPDGASLGSAGTDQTARIWEVADTYSVSRRLAGDPGLVYEVAFSPDGALLSTAGRNGRVRLWDPVTGEPRGAPLFGHSGAVNGVAFSPDGTLLASASVDEMALLWDPATGRPQGALLTTHGGPVNAVAFSPDGTPLATASEDGTVQLWDAATGEPQGAPLTGHTDAVNGVAFSPDGTLLASAGSDRTVRLWNPATGRPHREPLGGHVGAVNGVAFSPDGTLLATAGADGTVRLWNPATGRPHREPLTGHTDAVNAVAFSPDGTLLVSAGADGTTLLWDPATGQPYGEPLEGNSGVVWSAAFSLDGRLLATTTDKTLQLWDLSWWEEPPSAWAEAGCRLVNRNLSADEWNQFAGDLPYQRTCPGLPSGERAPSNAIAADYSP</sequence>
<keyword evidence="4" id="KW-0812">Transmembrane</keyword>
<evidence type="ECO:0000256" key="2">
    <source>
        <dbReference type="ARBA" id="ARBA00022737"/>
    </source>
</evidence>
<dbReference type="AlphaFoldDB" id="D2SAI7"/>
<dbReference type="RefSeq" id="WP_012947357.1">
    <property type="nucleotide sequence ID" value="NC_013757.1"/>
</dbReference>
<feature type="repeat" description="WD" evidence="3">
    <location>
        <begin position="602"/>
        <end position="643"/>
    </location>
</feature>
<dbReference type="Gene3D" id="3.40.50.300">
    <property type="entry name" value="P-loop containing nucleotide triphosphate hydrolases"/>
    <property type="match status" value="1"/>
</dbReference>
<feature type="repeat" description="WD" evidence="3">
    <location>
        <begin position="910"/>
        <end position="951"/>
    </location>
</feature>
<dbReference type="Proteomes" id="UP000001382">
    <property type="component" value="Chromosome"/>
</dbReference>
<dbReference type="InterPro" id="IPR020472">
    <property type="entry name" value="WD40_PAC1"/>
</dbReference>
<dbReference type="PANTHER" id="PTHR19848">
    <property type="entry name" value="WD40 REPEAT PROTEIN"/>
    <property type="match status" value="1"/>
</dbReference>
<organism evidence="6 7">
    <name type="scientific">Geodermatophilus obscurus (strain ATCC 25078 / DSM 43160 / JCM 3152 / CCUG 61914 / KCC A-0152 / KCTC 9177 / NBRC 13315 / NRRL B-3577 / G-20)</name>
    <dbReference type="NCBI Taxonomy" id="526225"/>
    <lineage>
        <taxon>Bacteria</taxon>
        <taxon>Bacillati</taxon>
        <taxon>Actinomycetota</taxon>
        <taxon>Actinomycetes</taxon>
        <taxon>Geodermatophilales</taxon>
        <taxon>Geodermatophilaceae</taxon>
        <taxon>Geodermatophilus</taxon>
    </lineage>
</organism>
<dbReference type="PROSITE" id="PS50082">
    <property type="entry name" value="WD_REPEATS_2"/>
    <property type="match status" value="14"/>
</dbReference>
<keyword evidence="2" id="KW-0677">Repeat</keyword>
<dbReference type="PROSITE" id="PS50294">
    <property type="entry name" value="WD_REPEATS_REGION"/>
    <property type="match status" value="13"/>
</dbReference>
<evidence type="ECO:0000259" key="5">
    <source>
        <dbReference type="Pfam" id="PF20703"/>
    </source>
</evidence>
<dbReference type="SUPFAM" id="SSF50998">
    <property type="entry name" value="Quinoprotein alcohol dehydrogenase-like"/>
    <property type="match status" value="2"/>
</dbReference>
<feature type="repeat" description="WD" evidence="3">
    <location>
        <begin position="736"/>
        <end position="779"/>
    </location>
</feature>
<dbReference type="KEGG" id="gob:Gobs_1160"/>
<dbReference type="PROSITE" id="PS00678">
    <property type="entry name" value="WD_REPEATS_1"/>
    <property type="match status" value="5"/>
</dbReference>
<feature type="repeat" description="WD" evidence="3">
    <location>
        <begin position="781"/>
        <end position="813"/>
    </location>
</feature>
<feature type="repeat" description="WD" evidence="3">
    <location>
        <begin position="645"/>
        <end position="686"/>
    </location>
</feature>
<feature type="repeat" description="WD" evidence="3">
    <location>
        <begin position="1125"/>
        <end position="1158"/>
    </location>
</feature>
<feature type="repeat" description="WD" evidence="3">
    <location>
        <begin position="953"/>
        <end position="994"/>
    </location>
</feature>
<reference evidence="7" key="2">
    <citation type="submission" date="2010-01" db="EMBL/GenBank/DDBJ databases">
        <title>The complete genome of Geodermatophilus obscurus DSM 43160.</title>
        <authorList>
            <consortium name="US DOE Joint Genome Institute (JGI-PGF)"/>
            <person name="Lucas S."/>
            <person name="Copeland A."/>
            <person name="Lapidus A."/>
            <person name="Glavina del Rio T."/>
            <person name="Dalin E."/>
            <person name="Tice H."/>
            <person name="Bruce D."/>
            <person name="Goodwin L."/>
            <person name="Pitluck S."/>
            <person name="Kyrpides N."/>
            <person name="Mavromatis K."/>
            <person name="Ivanova N."/>
            <person name="Munk A.C."/>
            <person name="Brettin T."/>
            <person name="Detter J.C."/>
            <person name="Han C."/>
            <person name="Larimer F."/>
            <person name="Land M."/>
            <person name="Hauser L."/>
            <person name="Markowitz V."/>
            <person name="Cheng J.-F."/>
            <person name="Hugenholtz P."/>
            <person name="Woyke T."/>
            <person name="Wu D."/>
            <person name="Jando M."/>
            <person name="Schneider S."/>
            <person name="Klenk H.-P."/>
            <person name="Eisen J.A."/>
        </authorList>
    </citation>
    <scope>NUCLEOTIDE SEQUENCE [LARGE SCALE GENOMIC DNA]</scope>
    <source>
        <strain evidence="7">ATCC 25078 / DSM 43160 / JCM 3152 / KCC A-0152 / KCTC 9177 / NBRC 13315 / NRRL B-3577 / G-20</strain>
    </source>
</reference>
<gene>
    <name evidence="6" type="ordered locus">Gobs_1160</name>
</gene>
<dbReference type="Gene3D" id="2.130.10.10">
    <property type="entry name" value="YVTN repeat-like/Quinoprotein amine dehydrogenase"/>
    <property type="match status" value="6"/>
</dbReference>
<dbReference type="eggNOG" id="COG2319">
    <property type="taxonomic scope" value="Bacteria"/>
</dbReference>
<feature type="repeat" description="WD" evidence="3">
    <location>
        <begin position="824"/>
        <end position="865"/>
    </location>
</feature>
<evidence type="ECO:0000256" key="1">
    <source>
        <dbReference type="ARBA" id="ARBA00022574"/>
    </source>
</evidence>
<dbReference type="Pfam" id="PF00400">
    <property type="entry name" value="WD40"/>
    <property type="match status" value="14"/>
</dbReference>